<proteinExistence type="inferred from homology"/>
<dbReference type="GO" id="GO:0046872">
    <property type="term" value="F:metal ion binding"/>
    <property type="evidence" value="ECO:0007669"/>
    <property type="project" value="InterPro"/>
</dbReference>
<reference evidence="6" key="1">
    <citation type="submission" date="2020-12" db="EMBL/GenBank/DDBJ databases">
        <title>Bacterial taxonomy.</title>
        <authorList>
            <person name="Pan X."/>
        </authorList>
    </citation>
    <scope>NUCLEOTIDE SEQUENCE</scope>
    <source>
        <strain evidence="6">M0105</strain>
    </source>
</reference>
<dbReference type="InterPro" id="IPR007863">
    <property type="entry name" value="Peptidase_M16_C"/>
</dbReference>
<dbReference type="Proteomes" id="UP000655420">
    <property type="component" value="Unassembled WGS sequence"/>
</dbReference>
<accession>A0A8J7M9P2</accession>
<evidence type="ECO:0000256" key="3">
    <source>
        <dbReference type="SAM" id="SignalP"/>
    </source>
</evidence>
<keyword evidence="2" id="KW-0645">Protease</keyword>
<evidence type="ECO:0000256" key="1">
    <source>
        <dbReference type="ARBA" id="ARBA00007261"/>
    </source>
</evidence>
<feature type="domain" description="Peptidase M16 C-terminal" evidence="5">
    <location>
        <begin position="196"/>
        <end position="373"/>
    </location>
</feature>
<dbReference type="InterPro" id="IPR011765">
    <property type="entry name" value="Pept_M16_N"/>
</dbReference>
<keyword evidence="2" id="KW-0482">Metalloprotease</keyword>
<comment type="similarity">
    <text evidence="1">Belongs to the peptidase M16 family.</text>
</comment>
<keyword evidence="3" id="KW-0732">Signal</keyword>
<dbReference type="Pfam" id="PF00675">
    <property type="entry name" value="Peptidase_M16"/>
    <property type="match status" value="1"/>
</dbReference>
<dbReference type="RefSeq" id="WP_200612752.1">
    <property type="nucleotide sequence ID" value="NZ_JAEHHL010000012.1"/>
</dbReference>
<feature type="signal peptide" evidence="3">
    <location>
        <begin position="1"/>
        <end position="23"/>
    </location>
</feature>
<feature type="chain" id="PRO_5035258830" evidence="3">
    <location>
        <begin position="24"/>
        <end position="446"/>
    </location>
</feature>
<dbReference type="PANTHER" id="PTHR11851">
    <property type="entry name" value="METALLOPROTEASE"/>
    <property type="match status" value="1"/>
</dbReference>
<name>A0A8J7M9P2_9RHOB</name>
<keyword evidence="7" id="KW-1185">Reference proteome</keyword>
<dbReference type="EMBL" id="JAEHHL010000012">
    <property type="protein sequence ID" value="MBK0400926.1"/>
    <property type="molecule type" value="Genomic_DNA"/>
</dbReference>
<dbReference type="AlphaFoldDB" id="A0A8J7M9P2"/>
<feature type="domain" description="Peptidase M16 N-terminal" evidence="4">
    <location>
        <begin position="38"/>
        <end position="183"/>
    </location>
</feature>
<comment type="caution">
    <text evidence="6">The sequence shown here is derived from an EMBL/GenBank/DDBJ whole genome shotgun (WGS) entry which is preliminary data.</text>
</comment>
<gene>
    <name evidence="6" type="ORF">H0I76_17135</name>
</gene>
<sequence>MHSGMIARMVALVALLLPAVATAAQPVSTFRLDNGMEVVVIEDHRAPVVTHMVWYRVGAADEPAGHSGIAHFFEHLMFKGTHQIPEGAFSKVVAENGGQDNAFTSWDYTGYFQRIAADRLGLVMGMEADRMRNLVLNERLVATERDVILEERNSRTDNDPGSLFREQMNAALYMNHPYGVPIIGWRHEIEELGLPEALEFYRRYYAPDNAILVVAGDVNPEAVLELAKTHYGSIAPSNNPPDARPQEPPQLAARRLEMRDARVRQPYVMRQYLVPTYEAEAPGTAAALSVLANVLGKGITSRFSQQIEIADRIAVSTGAFYNDSARDRTAFTIYGVPAPGHTLAEVEAALDAEIARLVAEGPTEEELDRIKRKTRTDLIHAQDDVAGLARLYGSALAVGLTVEDVEGWPDLIDAVTAEDVRAAAENWLLPAHSVTGYLMGTDGEAG</sequence>
<dbReference type="SUPFAM" id="SSF63411">
    <property type="entry name" value="LuxS/MPP-like metallohydrolase"/>
    <property type="match status" value="2"/>
</dbReference>
<dbReference type="GO" id="GO:0008237">
    <property type="term" value="F:metallopeptidase activity"/>
    <property type="evidence" value="ECO:0007669"/>
    <property type="project" value="UniProtKB-KW"/>
</dbReference>
<dbReference type="Gene3D" id="3.30.830.10">
    <property type="entry name" value="Metalloenzyme, LuxS/M16 peptidase-like"/>
    <property type="match status" value="2"/>
</dbReference>
<dbReference type="PANTHER" id="PTHR11851:SF49">
    <property type="entry name" value="MITOCHONDRIAL-PROCESSING PEPTIDASE SUBUNIT ALPHA"/>
    <property type="match status" value="1"/>
</dbReference>
<evidence type="ECO:0000313" key="6">
    <source>
        <dbReference type="EMBL" id="MBK0400926.1"/>
    </source>
</evidence>
<organism evidence="6 7">
    <name type="scientific">Thermohalobaculum xanthum</name>
    <dbReference type="NCBI Taxonomy" id="2753746"/>
    <lineage>
        <taxon>Bacteria</taxon>
        <taxon>Pseudomonadati</taxon>
        <taxon>Pseudomonadota</taxon>
        <taxon>Alphaproteobacteria</taxon>
        <taxon>Rhodobacterales</taxon>
        <taxon>Paracoccaceae</taxon>
        <taxon>Thermohalobaculum</taxon>
    </lineage>
</organism>
<dbReference type="InterPro" id="IPR050361">
    <property type="entry name" value="MPP/UQCRC_Complex"/>
</dbReference>
<evidence type="ECO:0000259" key="5">
    <source>
        <dbReference type="Pfam" id="PF05193"/>
    </source>
</evidence>
<dbReference type="InterPro" id="IPR011249">
    <property type="entry name" value="Metalloenz_LuxS/M16"/>
</dbReference>
<dbReference type="Pfam" id="PF05193">
    <property type="entry name" value="Peptidase_M16_C"/>
    <property type="match status" value="1"/>
</dbReference>
<keyword evidence="2" id="KW-0378">Hydrolase</keyword>
<protein>
    <submittedName>
        <fullName evidence="6">Insulinase family protein</fullName>
    </submittedName>
</protein>
<evidence type="ECO:0000259" key="4">
    <source>
        <dbReference type="Pfam" id="PF00675"/>
    </source>
</evidence>
<evidence type="ECO:0000313" key="7">
    <source>
        <dbReference type="Proteomes" id="UP000655420"/>
    </source>
</evidence>
<evidence type="ECO:0000256" key="2">
    <source>
        <dbReference type="ARBA" id="ARBA00023049"/>
    </source>
</evidence>